<evidence type="ECO:0000313" key="2">
    <source>
        <dbReference type="EMBL" id="HHQ80897.1"/>
    </source>
</evidence>
<dbReference type="PANTHER" id="PTHR23127:SF0">
    <property type="entry name" value="H_ACA RIBONUCLEOPROTEIN COMPLEX SUBUNIT DKC1"/>
    <property type="match status" value="1"/>
</dbReference>
<dbReference type="Pfam" id="PF08068">
    <property type="entry name" value="DKCLD"/>
    <property type="match status" value="1"/>
</dbReference>
<dbReference type="AlphaFoldDB" id="A0A7J3ZLD6"/>
<dbReference type="GO" id="GO:0031118">
    <property type="term" value="P:rRNA pseudouridine synthesis"/>
    <property type="evidence" value="ECO:0007669"/>
    <property type="project" value="TreeGrafter"/>
</dbReference>
<comment type="caution">
    <text evidence="2">The sequence shown here is derived from an EMBL/GenBank/DDBJ whole genome shotgun (WGS) entry which is preliminary data.</text>
</comment>
<reference evidence="2" key="1">
    <citation type="journal article" date="2020" name="mSystems">
        <title>Genome- and Community-Level Interaction Insights into Carbon Utilization and Element Cycling Functions of Hydrothermarchaeota in Hydrothermal Sediment.</title>
        <authorList>
            <person name="Zhou Z."/>
            <person name="Liu Y."/>
            <person name="Xu W."/>
            <person name="Pan J."/>
            <person name="Luo Z.H."/>
            <person name="Li M."/>
        </authorList>
    </citation>
    <scope>NUCLEOTIDE SEQUENCE [LARGE SCALE GENOMIC DNA]</scope>
    <source>
        <strain evidence="2">SpSt-1116</strain>
    </source>
</reference>
<dbReference type="GO" id="GO:1990481">
    <property type="term" value="P:mRNA pseudouridine synthesis"/>
    <property type="evidence" value="ECO:0007669"/>
    <property type="project" value="TreeGrafter"/>
</dbReference>
<dbReference type="GO" id="GO:0009982">
    <property type="term" value="F:pseudouridine synthase activity"/>
    <property type="evidence" value="ECO:0007669"/>
    <property type="project" value="InterPro"/>
</dbReference>
<dbReference type="Gene3D" id="3.30.2350.10">
    <property type="entry name" value="Pseudouridine synthase"/>
    <property type="match status" value="1"/>
</dbReference>
<dbReference type="SUPFAM" id="SSF55120">
    <property type="entry name" value="Pseudouridine synthase"/>
    <property type="match status" value="1"/>
</dbReference>
<dbReference type="InterPro" id="IPR020103">
    <property type="entry name" value="PsdUridine_synth_cat_dom_sf"/>
</dbReference>
<protein>
    <submittedName>
        <fullName evidence="2">tRNA pseudouridine synthase A</fullName>
    </submittedName>
</protein>
<dbReference type="InterPro" id="IPR004802">
    <property type="entry name" value="tRNA_PsdUridine_synth_B_fam"/>
</dbReference>
<dbReference type="EMBL" id="DRZC01000076">
    <property type="protein sequence ID" value="HHQ80897.1"/>
    <property type="molecule type" value="Genomic_DNA"/>
</dbReference>
<accession>A0A7J3ZLD6</accession>
<dbReference type="InterPro" id="IPR012960">
    <property type="entry name" value="Dyskerin-like"/>
</dbReference>
<dbReference type="Gene3D" id="2.30.130.10">
    <property type="entry name" value="PUA domain"/>
    <property type="match status" value="1"/>
</dbReference>
<dbReference type="GO" id="GO:0000495">
    <property type="term" value="P:box H/ACA sno(s)RNA 3'-end processing"/>
    <property type="evidence" value="ECO:0007669"/>
    <property type="project" value="TreeGrafter"/>
</dbReference>
<name>A0A7J3ZLD6_9CREN</name>
<evidence type="ECO:0000259" key="1">
    <source>
        <dbReference type="SMART" id="SM01136"/>
    </source>
</evidence>
<dbReference type="GO" id="GO:0031120">
    <property type="term" value="P:snRNA pseudouridine synthesis"/>
    <property type="evidence" value="ECO:0007669"/>
    <property type="project" value="TreeGrafter"/>
</dbReference>
<dbReference type="SMART" id="SM01136">
    <property type="entry name" value="DKCLD"/>
    <property type="match status" value="1"/>
</dbReference>
<feature type="domain" description="Dyskerin-like" evidence="1">
    <location>
        <begin position="21"/>
        <end position="68"/>
    </location>
</feature>
<sequence>MRIEDSIKLIDEHIHRFCAVKKKWIEVTDEILDESLGVYPWEREIRQYISLGVINLDKPPGPTSHEVVAWIKKMFQVRKAGHGGTLEPAFTKHERSCFVKAGGEILRLLECYLSHWRRQQAL</sequence>
<gene>
    <name evidence="2" type="ORF">ENM78_05560</name>
</gene>
<dbReference type="GO" id="GO:0003723">
    <property type="term" value="F:RNA binding"/>
    <property type="evidence" value="ECO:0007669"/>
    <property type="project" value="InterPro"/>
</dbReference>
<organism evidence="2">
    <name type="scientific">Fervidicoccus fontis</name>
    <dbReference type="NCBI Taxonomy" id="683846"/>
    <lineage>
        <taxon>Archaea</taxon>
        <taxon>Thermoproteota</taxon>
        <taxon>Thermoprotei</taxon>
        <taxon>Fervidicoccales</taxon>
        <taxon>Fervidicoccaceae</taxon>
        <taxon>Fervidicoccus</taxon>
    </lineage>
</organism>
<dbReference type="PANTHER" id="PTHR23127">
    <property type="entry name" value="CENTROMERE/MICROTUBULE BINDING PROTEIN CBF5"/>
    <property type="match status" value="1"/>
</dbReference>
<dbReference type="InterPro" id="IPR036974">
    <property type="entry name" value="PUA_sf"/>
</dbReference>
<proteinExistence type="predicted"/>